<dbReference type="EMBL" id="BQNB010014125">
    <property type="protein sequence ID" value="GJT24312.1"/>
    <property type="molecule type" value="Genomic_DNA"/>
</dbReference>
<reference evidence="2" key="1">
    <citation type="journal article" date="2022" name="Int. J. Mol. Sci.">
        <title>Draft Genome of Tanacetum Coccineum: Genomic Comparison of Closely Related Tanacetum-Family Plants.</title>
        <authorList>
            <person name="Yamashiro T."/>
            <person name="Shiraishi A."/>
            <person name="Nakayama K."/>
            <person name="Satake H."/>
        </authorList>
    </citation>
    <scope>NUCLEOTIDE SEQUENCE</scope>
</reference>
<feature type="transmembrane region" description="Helical" evidence="1">
    <location>
        <begin position="21"/>
        <end position="43"/>
    </location>
</feature>
<name>A0ABQ5CDR4_9ASTR</name>
<gene>
    <name evidence="2" type="ORF">Tco_0894249</name>
</gene>
<reference evidence="2" key="2">
    <citation type="submission" date="2022-01" db="EMBL/GenBank/DDBJ databases">
        <authorList>
            <person name="Yamashiro T."/>
            <person name="Shiraishi A."/>
            <person name="Satake H."/>
            <person name="Nakayama K."/>
        </authorList>
    </citation>
    <scope>NUCLEOTIDE SEQUENCE</scope>
</reference>
<comment type="caution">
    <text evidence="2">The sequence shown here is derived from an EMBL/GenBank/DDBJ whole genome shotgun (WGS) entry which is preliminary data.</text>
</comment>
<sequence length="99" mass="11279">MKLLRLKVKTSSVVKEVASKWNSSLLVLLMLRWFAVVELVFYGLGFSRWPIPCGRNPGLVSLIGCLFWVSMPHKEVSWLFDLSNGLLLNATEEYHEIVA</sequence>
<accession>A0ABQ5CDR4</accession>
<dbReference type="Proteomes" id="UP001151760">
    <property type="component" value="Unassembled WGS sequence"/>
</dbReference>
<keyword evidence="3" id="KW-1185">Reference proteome</keyword>
<keyword evidence="1" id="KW-0472">Membrane</keyword>
<protein>
    <submittedName>
        <fullName evidence="2">Uncharacterized protein</fullName>
    </submittedName>
</protein>
<keyword evidence="1" id="KW-1133">Transmembrane helix</keyword>
<evidence type="ECO:0000313" key="2">
    <source>
        <dbReference type="EMBL" id="GJT24312.1"/>
    </source>
</evidence>
<evidence type="ECO:0000256" key="1">
    <source>
        <dbReference type="SAM" id="Phobius"/>
    </source>
</evidence>
<keyword evidence="1" id="KW-0812">Transmembrane</keyword>
<proteinExistence type="predicted"/>
<organism evidence="2 3">
    <name type="scientific">Tanacetum coccineum</name>
    <dbReference type="NCBI Taxonomy" id="301880"/>
    <lineage>
        <taxon>Eukaryota</taxon>
        <taxon>Viridiplantae</taxon>
        <taxon>Streptophyta</taxon>
        <taxon>Embryophyta</taxon>
        <taxon>Tracheophyta</taxon>
        <taxon>Spermatophyta</taxon>
        <taxon>Magnoliopsida</taxon>
        <taxon>eudicotyledons</taxon>
        <taxon>Gunneridae</taxon>
        <taxon>Pentapetalae</taxon>
        <taxon>asterids</taxon>
        <taxon>campanulids</taxon>
        <taxon>Asterales</taxon>
        <taxon>Asteraceae</taxon>
        <taxon>Asteroideae</taxon>
        <taxon>Anthemideae</taxon>
        <taxon>Anthemidinae</taxon>
        <taxon>Tanacetum</taxon>
    </lineage>
</organism>
<evidence type="ECO:0000313" key="3">
    <source>
        <dbReference type="Proteomes" id="UP001151760"/>
    </source>
</evidence>